<keyword evidence="4" id="KW-1185">Reference proteome</keyword>
<keyword evidence="3" id="KW-0645">Protease</keyword>
<dbReference type="PRINTS" id="PR00599">
    <property type="entry name" value="MAPEPTIDASE"/>
</dbReference>
<dbReference type="Pfam" id="PF01321">
    <property type="entry name" value="Creatinase_N"/>
    <property type="match status" value="1"/>
</dbReference>
<dbReference type="InterPro" id="IPR001714">
    <property type="entry name" value="Pept_M24_MAP"/>
</dbReference>
<feature type="domain" description="Creatinase N-terminal" evidence="2">
    <location>
        <begin position="11"/>
        <end position="129"/>
    </location>
</feature>
<dbReference type="Proteomes" id="UP001194714">
    <property type="component" value="Unassembled WGS sequence"/>
</dbReference>
<dbReference type="Pfam" id="PF00557">
    <property type="entry name" value="Peptidase_M24"/>
    <property type="match status" value="1"/>
</dbReference>
<evidence type="ECO:0000259" key="2">
    <source>
        <dbReference type="Pfam" id="PF01321"/>
    </source>
</evidence>
<dbReference type="PANTHER" id="PTHR46112">
    <property type="entry name" value="AMINOPEPTIDASE"/>
    <property type="match status" value="1"/>
</dbReference>
<dbReference type="CDD" id="cd01092">
    <property type="entry name" value="APP-like"/>
    <property type="match status" value="1"/>
</dbReference>
<dbReference type="EMBL" id="JAAEJV010000076">
    <property type="protein sequence ID" value="MBF5060115.1"/>
    <property type="molecule type" value="Genomic_DNA"/>
</dbReference>
<keyword evidence="3" id="KW-0224">Dipeptidase</keyword>
<dbReference type="GO" id="GO:0102009">
    <property type="term" value="F:proline dipeptidase activity"/>
    <property type="evidence" value="ECO:0007669"/>
    <property type="project" value="UniProtKB-EC"/>
</dbReference>
<organism evidence="3 4">
    <name type="scientific">Candidatus Neptunichlamydia vexilliferae</name>
    <dbReference type="NCBI Taxonomy" id="1651774"/>
    <lineage>
        <taxon>Bacteria</taxon>
        <taxon>Pseudomonadati</taxon>
        <taxon>Chlamydiota</taxon>
        <taxon>Chlamydiia</taxon>
        <taxon>Parachlamydiales</taxon>
        <taxon>Simkaniaceae</taxon>
        <taxon>Candidatus Neptunichlamydia</taxon>
    </lineage>
</organism>
<comment type="caution">
    <text evidence="3">The sequence shown here is derived from an EMBL/GenBank/DDBJ whole genome shotgun (WGS) entry which is preliminary data.</text>
</comment>
<dbReference type="RefSeq" id="WP_194848443.1">
    <property type="nucleotide sequence ID" value="NZ_JAAEJV010000076.1"/>
</dbReference>
<protein>
    <submittedName>
        <fullName evidence="3">Xaa-Pro dipeptidase</fullName>
        <ecNumber evidence="3">3.4.13.9</ecNumber>
    </submittedName>
</protein>
<evidence type="ECO:0000313" key="3">
    <source>
        <dbReference type="EMBL" id="MBF5060115.1"/>
    </source>
</evidence>
<dbReference type="SUPFAM" id="SSF53092">
    <property type="entry name" value="Creatinase/prolidase N-terminal domain"/>
    <property type="match status" value="1"/>
</dbReference>
<dbReference type="InterPro" id="IPR050659">
    <property type="entry name" value="Peptidase_M24B"/>
</dbReference>
<dbReference type="EC" id="3.4.13.9" evidence="3"/>
<name>A0ABS0B3E3_9BACT</name>
<reference evidence="3 4" key="1">
    <citation type="submission" date="2020-01" db="EMBL/GenBank/DDBJ databases">
        <title>Draft genome sequence of Cand. Neptunochlamydia vexilliferae K9.</title>
        <authorList>
            <person name="Schulz F."/>
            <person name="Koestlbacher S."/>
            <person name="Wascher F."/>
            <person name="Pizzetti I."/>
            <person name="Horn M."/>
        </authorList>
    </citation>
    <scope>NUCLEOTIDE SEQUENCE [LARGE SCALE GENOMIC DNA]</scope>
    <source>
        <strain evidence="3 4">K9</strain>
    </source>
</reference>
<dbReference type="InterPro" id="IPR000587">
    <property type="entry name" value="Creatinase_N"/>
</dbReference>
<dbReference type="InterPro" id="IPR036005">
    <property type="entry name" value="Creatinase/aminopeptidase-like"/>
</dbReference>
<dbReference type="InterPro" id="IPR029149">
    <property type="entry name" value="Creatin/AminoP/Spt16_N"/>
</dbReference>
<evidence type="ECO:0000259" key="1">
    <source>
        <dbReference type="Pfam" id="PF00557"/>
    </source>
</evidence>
<sequence length="345" mass="38638">MKSSAPCFKKRLQRFRKEFSSMGIEGFIIENPTDITYFTGLKLSRGRLLILEKKATLFVDGRYTEVAKKGSPYPVKELSSQALKEELKGATHFGFDTSLSVAAHRELKSSFTKKKLKGFDFPTQKVRAVKDKKELLLLKKSATLLQKGFLHIRKKLKEGVRECDIAREFEFYVKKEGAEALSFEPIVAFGPNSALPHHLSSTRKLKKGDLVLIDIGVVLNGYASDMTRSFFFGQGKKRLKEIHKTVLAAHKAALKECKAGTKVAKLDQAARNVMGKDEKLFVHALGHGIGLDVHEYPRVSDKVRDVKLEEGMVITIEPGLYIPGLGGVRHEDMVVITKTGHRRLT</sequence>
<gene>
    <name evidence="3" type="ORF">NEPTK9_001645</name>
</gene>
<dbReference type="SUPFAM" id="SSF55920">
    <property type="entry name" value="Creatinase/aminopeptidase"/>
    <property type="match status" value="1"/>
</dbReference>
<dbReference type="InterPro" id="IPR000994">
    <property type="entry name" value="Pept_M24"/>
</dbReference>
<keyword evidence="3" id="KW-0378">Hydrolase</keyword>
<feature type="domain" description="Peptidase M24" evidence="1">
    <location>
        <begin position="138"/>
        <end position="338"/>
    </location>
</feature>
<dbReference type="Gene3D" id="3.40.350.10">
    <property type="entry name" value="Creatinase/prolidase N-terminal domain"/>
    <property type="match status" value="1"/>
</dbReference>
<dbReference type="Gene3D" id="3.90.230.10">
    <property type="entry name" value="Creatinase/methionine aminopeptidase superfamily"/>
    <property type="match status" value="1"/>
</dbReference>
<dbReference type="PANTHER" id="PTHR46112:SF2">
    <property type="entry name" value="XAA-PRO AMINOPEPTIDASE P-RELATED"/>
    <property type="match status" value="1"/>
</dbReference>
<proteinExistence type="predicted"/>
<accession>A0ABS0B3E3</accession>
<evidence type="ECO:0000313" key="4">
    <source>
        <dbReference type="Proteomes" id="UP001194714"/>
    </source>
</evidence>